<dbReference type="InterPro" id="IPR005149">
    <property type="entry name" value="Tscrpt_reg_PadR_N"/>
</dbReference>
<dbReference type="PANTHER" id="PTHR33169:SF27">
    <property type="entry name" value="TRANSCRIPTIONAL REGULATOR PADR FAMILY PROTEIN"/>
    <property type="match status" value="1"/>
</dbReference>
<comment type="caution">
    <text evidence="2">The sequence shown here is derived from an EMBL/GenBank/DDBJ whole genome shotgun (WGS) entry which is preliminary data.</text>
</comment>
<dbReference type="SUPFAM" id="SSF46785">
    <property type="entry name" value="Winged helix' DNA-binding domain"/>
    <property type="match status" value="1"/>
</dbReference>
<accession>A0A161XBB8</accession>
<name>A0A161XBB8_9CELL</name>
<dbReference type="InterPro" id="IPR052509">
    <property type="entry name" value="Metal_resp_DNA-bind_regulator"/>
</dbReference>
<dbReference type="OrthoDB" id="8443918at2"/>
<proteinExistence type="predicted"/>
<dbReference type="Gene3D" id="1.10.10.10">
    <property type="entry name" value="Winged helix-like DNA-binding domain superfamily/Winged helix DNA-binding domain"/>
    <property type="match status" value="1"/>
</dbReference>
<dbReference type="InterPro" id="IPR036390">
    <property type="entry name" value="WH_DNA-bd_sf"/>
</dbReference>
<dbReference type="Pfam" id="PF03551">
    <property type="entry name" value="PadR"/>
    <property type="match status" value="1"/>
</dbReference>
<evidence type="ECO:0000313" key="3">
    <source>
        <dbReference type="Proteomes" id="UP000076447"/>
    </source>
</evidence>
<reference evidence="2 3" key="1">
    <citation type="submission" date="2016-01" db="EMBL/GenBank/DDBJ databases">
        <title>Genome sequence of Oerskovia enterophila VJag, an agar and cellulose degrading bacterium.</title>
        <authorList>
            <person name="Poehlein A."/>
            <person name="Jag V."/>
            <person name="Bengelsdorf F."/>
            <person name="Duerre P."/>
            <person name="Daniel R."/>
        </authorList>
    </citation>
    <scope>NUCLEOTIDE SEQUENCE [LARGE SCALE GENOMIC DNA]</scope>
    <source>
        <strain evidence="2 3">VJag</strain>
    </source>
</reference>
<feature type="domain" description="Transcription regulator PadR N-terminal" evidence="1">
    <location>
        <begin position="24"/>
        <end position="98"/>
    </location>
</feature>
<dbReference type="AlphaFoldDB" id="A0A161XBB8"/>
<dbReference type="PATRIC" id="fig|43678.3.peg.3843"/>
<evidence type="ECO:0000259" key="1">
    <source>
        <dbReference type="Pfam" id="PF03551"/>
    </source>
</evidence>
<dbReference type="PANTHER" id="PTHR33169">
    <property type="entry name" value="PADR-FAMILY TRANSCRIPTIONAL REGULATOR"/>
    <property type="match status" value="1"/>
</dbReference>
<dbReference type="EMBL" id="LRIE01000084">
    <property type="protein sequence ID" value="KZM33837.1"/>
    <property type="molecule type" value="Genomic_DNA"/>
</dbReference>
<gene>
    <name evidence="2" type="ORF">OJAG_36790</name>
</gene>
<protein>
    <submittedName>
        <fullName evidence="2">Transcriptional regulator PadR-like family protein</fullName>
    </submittedName>
</protein>
<dbReference type="RefSeq" id="WP_068710075.1">
    <property type="nucleotide sequence ID" value="NZ_LRIE01000084.1"/>
</dbReference>
<dbReference type="InterPro" id="IPR036388">
    <property type="entry name" value="WH-like_DNA-bd_sf"/>
</dbReference>
<dbReference type="Proteomes" id="UP000076447">
    <property type="component" value="Unassembled WGS sequence"/>
</dbReference>
<evidence type="ECO:0000313" key="2">
    <source>
        <dbReference type="EMBL" id="KZM33837.1"/>
    </source>
</evidence>
<organism evidence="2 3">
    <name type="scientific">Oerskovia enterophila</name>
    <dbReference type="NCBI Taxonomy" id="43678"/>
    <lineage>
        <taxon>Bacteria</taxon>
        <taxon>Bacillati</taxon>
        <taxon>Actinomycetota</taxon>
        <taxon>Actinomycetes</taxon>
        <taxon>Micrococcales</taxon>
        <taxon>Cellulomonadaceae</taxon>
        <taxon>Oerskovia</taxon>
    </lineage>
</organism>
<dbReference type="STRING" id="43678.OJAG_36790"/>
<sequence length="211" mass="23311">MVDDAASGDAATIRRRANALALAVLAQLAERPMHPYEIARTLKDRRKDESVRLNYGSLYSVITALVRDGLIEPAGTEQDGNRPQRTVYRLTGAGRTEVDDWMRALLGAPVKEYPQFMAALSFLPLLAPDDVADLLRTRLVALRVKVRRIEDDLEDLEHTDGARGETSELAVAGSRYELAILRAELAYADVLVRRIADGTLGGIEAWRSAVR</sequence>